<evidence type="ECO:0000313" key="2">
    <source>
        <dbReference type="EMBL" id="PVV00171.1"/>
    </source>
</evidence>
<feature type="chain" id="PRO_5015725991" description="Lipoprotein" evidence="1">
    <location>
        <begin position="23"/>
        <end position="180"/>
    </location>
</feature>
<keyword evidence="3" id="KW-1185">Reference proteome</keyword>
<name>A0A2T9Z6E8_9FUNG</name>
<comment type="caution">
    <text evidence="2">The sequence shown here is derived from an EMBL/GenBank/DDBJ whole genome shotgun (WGS) entry which is preliminary data.</text>
</comment>
<dbReference type="AlphaFoldDB" id="A0A2T9Z6E8"/>
<accession>A0A2T9Z6E8</accession>
<evidence type="ECO:0000256" key="1">
    <source>
        <dbReference type="SAM" id="SignalP"/>
    </source>
</evidence>
<evidence type="ECO:0008006" key="4">
    <source>
        <dbReference type="Google" id="ProtNLM"/>
    </source>
</evidence>
<feature type="signal peptide" evidence="1">
    <location>
        <begin position="1"/>
        <end position="22"/>
    </location>
</feature>
<dbReference type="EMBL" id="MBFT01000004">
    <property type="protein sequence ID" value="PVV00171.1"/>
    <property type="molecule type" value="Genomic_DNA"/>
</dbReference>
<evidence type="ECO:0000313" key="3">
    <source>
        <dbReference type="Proteomes" id="UP000245699"/>
    </source>
</evidence>
<protein>
    <recommendedName>
        <fullName evidence="4">Lipoprotein</fullName>
    </recommendedName>
</protein>
<sequence>MKSNYCNSIFLVLTLISSIVQCGCLYSYKKELSTRKEKKKWSENYCCNDSNKTNCSFSNEESFEYTYTTSASIGISFFNSVSAQVGESVTQGKSFKKTFNYDVVPGTCKYVDVTVEKAKLQVLGFCSYWYTFGMYMPEYAILEYTKDVATFDMIEIPNNKNPGSIGKVVDSGKVNSSKAS</sequence>
<dbReference type="Proteomes" id="UP000245699">
    <property type="component" value="Unassembled WGS sequence"/>
</dbReference>
<reference evidence="2 3" key="1">
    <citation type="journal article" date="2018" name="MBio">
        <title>Comparative Genomics Reveals the Core Gene Toolbox for the Fungus-Insect Symbiosis.</title>
        <authorList>
            <person name="Wang Y."/>
            <person name="Stata M."/>
            <person name="Wang W."/>
            <person name="Stajich J.E."/>
            <person name="White M.M."/>
            <person name="Moncalvo J.M."/>
        </authorList>
    </citation>
    <scope>NUCLEOTIDE SEQUENCE [LARGE SCALE GENOMIC DNA]</scope>
    <source>
        <strain evidence="2 3">AUS-77-4</strain>
    </source>
</reference>
<keyword evidence="1" id="KW-0732">Signal</keyword>
<proteinExistence type="predicted"/>
<organism evidence="2 3">
    <name type="scientific">Furculomyces boomerangus</name>
    <dbReference type="NCBI Taxonomy" id="61424"/>
    <lineage>
        <taxon>Eukaryota</taxon>
        <taxon>Fungi</taxon>
        <taxon>Fungi incertae sedis</taxon>
        <taxon>Zoopagomycota</taxon>
        <taxon>Kickxellomycotina</taxon>
        <taxon>Harpellomycetes</taxon>
        <taxon>Harpellales</taxon>
        <taxon>Harpellaceae</taxon>
        <taxon>Furculomyces</taxon>
    </lineage>
</organism>
<gene>
    <name evidence="2" type="ORF">BB559_000068</name>
</gene>
<dbReference type="SUPFAM" id="SSF56973">
    <property type="entry name" value="Aerolisin/ETX pore-forming domain"/>
    <property type="match status" value="1"/>
</dbReference>